<evidence type="ECO:0000256" key="3">
    <source>
        <dbReference type="ARBA" id="ARBA00022833"/>
    </source>
</evidence>
<evidence type="ECO:0000256" key="2">
    <source>
        <dbReference type="ARBA" id="ARBA00022771"/>
    </source>
</evidence>
<evidence type="ECO:0000256" key="1">
    <source>
        <dbReference type="ARBA" id="ARBA00022723"/>
    </source>
</evidence>
<name>A0A5K3FDU7_MESCO</name>
<reference evidence="6" key="1">
    <citation type="submission" date="2019-11" db="UniProtKB">
        <authorList>
            <consortium name="WormBaseParasite"/>
        </authorList>
    </citation>
    <scope>IDENTIFICATION</scope>
</reference>
<evidence type="ECO:0000259" key="5">
    <source>
        <dbReference type="PROSITE" id="PS50157"/>
    </source>
</evidence>
<proteinExistence type="predicted"/>
<dbReference type="InterPro" id="IPR000306">
    <property type="entry name" value="Znf_FYVE"/>
</dbReference>
<dbReference type="SUPFAM" id="SSF57903">
    <property type="entry name" value="FYVE/PHD zinc finger"/>
    <property type="match status" value="1"/>
</dbReference>
<keyword evidence="3" id="KW-0862">Zinc</keyword>
<feature type="domain" description="C2H2-type" evidence="5">
    <location>
        <begin position="74"/>
        <end position="104"/>
    </location>
</feature>
<dbReference type="InterPro" id="IPR011011">
    <property type="entry name" value="Znf_FYVE_PHD"/>
</dbReference>
<evidence type="ECO:0000256" key="4">
    <source>
        <dbReference type="PROSITE-ProRule" id="PRU00042"/>
    </source>
</evidence>
<keyword evidence="1" id="KW-0479">Metal-binding</keyword>
<dbReference type="GO" id="GO:0008270">
    <property type="term" value="F:zinc ion binding"/>
    <property type="evidence" value="ECO:0007669"/>
    <property type="project" value="UniProtKB-KW"/>
</dbReference>
<organism evidence="6">
    <name type="scientific">Mesocestoides corti</name>
    <name type="common">Flatworm</name>
    <dbReference type="NCBI Taxonomy" id="53468"/>
    <lineage>
        <taxon>Eukaryota</taxon>
        <taxon>Metazoa</taxon>
        <taxon>Spiralia</taxon>
        <taxon>Lophotrochozoa</taxon>
        <taxon>Platyhelminthes</taxon>
        <taxon>Cestoda</taxon>
        <taxon>Eucestoda</taxon>
        <taxon>Cyclophyllidea</taxon>
        <taxon>Mesocestoididae</taxon>
        <taxon>Mesocestoides</taxon>
    </lineage>
</organism>
<protein>
    <submittedName>
        <fullName evidence="6">C2H2-type domain-containing protein</fullName>
    </submittedName>
</protein>
<accession>A0A5K3FDU7</accession>
<dbReference type="PROSITE" id="PS50157">
    <property type="entry name" value="ZINC_FINGER_C2H2_2"/>
    <property type="match status" value="1"/>
</dbReference>
<keyword evidence="2 4" id="KW-0863">Zinc-finger</keyword>
<dbReference type="Gene3D" id="3.30.40.10">
    <property type="entry name" value="Zinc/RING finger domain, C3HC4 (zinc finger)"/>
    <property type="match status" value="1"/>
</dbReference>
<evidence type="ECO:0000313" key="6">
    <source>
        <dbReference type="WBParaSite" id="MCU_007533-RB"/>
    </source>
</evidence>
<sequence>MRRGIKLILTSTITPIVDPLKSICSCRWRPNRSNVNGWLSHCSAIWPENSLLHLRSQMAETTSFDYQETIFEGFICPSCLKSFGRPELLEDHFSKEHFHINSNYENSVKYVKAPPLGKIRCRTAEFGKLRRVQVDRTALETNLLLIRLGKLSNIPDNIDTNQRHSMEQAIVPWIDAKINLCPRCGVPFGLSWPTGDASEDTAPPLTSHSLLLSPPPTSFSRRARIGLRSASRLATALIDNNPVYRRMHHCRLCGHIICADCSYFLSKHDVRQIVEACDWAAASDSKNTILPPDLIPSIKDNILKRGVSYLSRSSSGTSLDSIVQKRSNPPDLRICGVCKSILEAKMQRLEEDNAVPLGFEQFQVIQYFVSFFPLNADFTIRVASRHPFFRLNRPLNKKWRMWRKKCPNFLQWQPV</sequence>
<dbReference type="PROSITE" id="PS00028">
    <property type="entry name" value="ZINC_FINGER_C2H2_1"/>
    <property type="match status" value="1"/>
</dbReference>
<dbReference type="InterPro" id="IPR013083">
    <property type="entry name" value="Znf_RING/FYVE/PHD"/>
</dbReference>
<dbReference type="InterPro" id="IPR013087">
    <property type="entry name" value="Znf_C2H2_type"/>
</dbReference>
<dbReference type="WBParaSite" id="MCU_007533-RB">
    <property type="protein sequence ID" value="MCU_007533-RB"/>
    <property type="gene ID" value="MCU_007533"/>
</dbReference>
<dbReference type="AlphaFoldDB" id="A0A5K3FDU7"/>
<dbReference type="SMART" id="SM00064">
    <property type="entry name" value="FYVE"/>
    <property type="match status" value="1"/>
</dbReference>